<evidence type="ECO:0000256" key="8">
    <source>
        <dbReference type="PROSITE-ProRule" id="PRU01379"/>
    </source>
</evidence>
<comment type="caution">
    <text evidence="8">Lacks conserved residue(s) required for the propagation of feature annotation.</text>
</comment>
<keyword evidence="3" id="KW-0645">Protease</keyword>
<dbReference type="PROSITE" id="PS00132">
    <property type="entry name" value="CARBOXYPEPT_ZN_1"/>
    <property type="match status" value="1"/>
</dbReference>
<keyword evidence="5" id="KW-0378">Hydrolase</keyword>
<dbReference type="Gene3D" id="3.40.630.10">
    <property type="entry name" value="Zn peptidases"/>
    <property type="match status" value="1"/>
</dbReference>
<dbReference type="Proteomes" id="UP001156870">
    <property type="component" value="Unassembled WGS sequence"/>
</dbReference>
<proteinExistence type="inferred from homology"/>
<dbReference type="InterPro" id="IPR057246">
    <property type="entry name" value="CARBOXYPEPT_ZN_1"/>
</dbReference>
<dbReference type="PROSITE" id="PS52035">
    <property type="entry name" value="PEPTIDASE_M14"/>
    <property type="match status" value="1"/>
</dbReference>
<organism evidence="10 11">
    <name type="scientific">Marinibactrum halimedae</name>
    <dbReference type="NCBI Taxonomy" id="1444977"/>
    <lineage>
        <taxon>Bacteria</taxon>
        <taxon>Pseudomonadati</taxon>
        <taxon>Pseudomonadota</taxon>
        <taxon>Gammaproteobacteria</taxon>
        <taxon>Cellvibrionales</taxon>
        <taxon>Cellvibrionaceae</taxon>
        <taxon>Marinibactrum</taxon>
    </lineage>
</organism>
<dbReference type="InterPro" id="IPR000834">
    <property type="entry name" value="Peptidase_M14"/>
</dbReference>
<dbReference type="Pfam" id="PF00246">
    <property type="entry name" value="Peptidase_M14"/>
    <property type="match status" value="1"/>
</dbReference>
<evidence type="ECO:0000313" key="11">
    <source>
        <dbReference type="Proteomes" id="UP001156870"/>
    </source>
</evidence>
<comment type="similarity">
    <text evidence="2 8">Belongs to the peptidase M14 family.</text>
</comment>
<accession>A0AA37T894</accession>
<dbReference type="GO" id="GO:0006508">
    <property type="term" value="P:proteolysis"/>
    <property type="evidence" value="ECO:0007669"/>
    <property type="project" value="UniProtKB-KW"/>
</dbReference>
<evidence type="ECO:0000256" key="7">
    <source>
        <dbReference type="ARBA" id="ARBA00023049"/>
    </source>
</evidence>
<protein>
    <submittedName>
        <fullName evidence="10">Peptidase M14</fullName>
    </submittedName>
</protein>
<evidence type="ECO:0000256" key="5">
    <source>
        <dbReference type="ARBA" id="ARBA00022801"/>
    </source>
</evidence>
<evidence type="ECO:0000256" key="4">
    <source>
        <dbReference type="ARBA" id="ARBA00022723"/>
    </source>
</evidence>
<dbReference type="RefSeq" id="WP_232593982.1">
    <property type="nucleotide sequence ID" value="NZ_BSPD01000080.1"/>
</dbReference>
<keyword evidence="7" id="KW-0482">Metalloprotease</keyword>
<keyword evidence="6" id="KW-0862">Zinc</keyword>
<dbReference type="PANTHER" id="PTHR11705">
    <property type="entry name" value="PROTEASE FAMILY M14 CARBOXYPEPTIDASE A,B"/>
    <property type="match status" value="1"/>
</dbReference>
<evidence type="ECO:0000256" key="6">
    <source>
        <dbReference type="ARBA" id="ARBA00022833"/>
    </source>
</evidence>
<comment type="cofactor">
    <cofactor evidence="1">
        <name>Zn(2+)</name>
        <dbReference type="ChEBI" id="CHEBI:29105"/>
    </cofactor>
</comment>
<reference evidence="10 11" key="1">
    <citation type="journal article" date="2014" name="Int. J. Syst. Evol. Microbiol.">
        <title>Complete genome sequence of Corynebacterium casei LMG S-19264T (=DSM 44701T), isolated from a smear-ripened cheese.</title>
        <authorList>
            <consortium name="US DOE Joint Genome Institute (JGI-PGF)"/>
            <person name="Walter F."/>
            <person name="Albersmeier A."/>
            <person name="Kalinowski J."/>
            <person name="Ruckert C."/>
        </authorList>
    </citation>
    <scope>NUCLEOTIDE SEQUENCE [LARGE SCALE GENOMIC DNA]</scope>
    <source>
        <strain evidence="10 11">NBRC 110095</strain>
    </source>
</reference>
<evidence type="ECO:0000256" key="2">
    <source>
        <dbReference type="ARBA" id="ARBA00005988"/>
    </source>
</evidence>
<evidence type="ECO:0000256" key="3">
    <source>
        <dbReference type="ARBA" id="ARBA00022670"/>
    </source>
</evidence>
<dbReference type="GO" id="GO:0005615">
    <property type="term" value="C:extracellular space"/>
    <property type="evidence" value="ECO:0007669"/>
    <property type="project" value="TreeGrafter"/>
</dbReference>
<gene>
    <name evidence="10" type="ORF">GCM10007877_32600</name>
</gene>
<dbReference type="EMBL" id="BSPD01000080">
    <property type="protein sequence ID" value="GLS27541.1"/>
    <property type="molecule type" value="Genomic_DNA"/>
</dbReference>
<keyword evidence="11" id="KW-1185">Reference proteome</keyword>
<sequence>MVALPPVATPPLHLARTAPEHCPVLERDRAEQSQLRRLLPELLELERLMHRGAERMVCRSEAAVAVDDLQLPIYSVALGNPNRECPAILLTGGVHGVERIGTQVILGFLHSLVERLTWDASLTRLLDELYVVMVPIVNPGGMYHNWRANPNGVDLNRNAPVDVDCDVGRSTPLIGGGQRFSRYLPWYRGKAGKEMEVEAQALEKVVLRELTPRPASLVLDLHSGFGFRDRLWFPYAYRRRPISTLAEYMSLKLLWERSYPSQAYQFEPQSQHYLTHGDLWDFLCIEMQYDYKQLFLPLTLELGSWNWVRKRPQQMFSRLGLFHPMVPHRQQRALRDHQLLLHFMLKATSSYSAWLPDSKSRDSLHQAALNLWYQDLL</sequence>
<dbReference type="GO" id="GO:0008270">
    <property type="term" value="F:zinc ion binding"/>
    <property type="evidence" value="ECO:0007669"/>
    <property type="project" value="InterPro"/>
</dbReference>
<dbReference type="GO" id="GO:0004181">
    <property type="term" value="F:metallocarboxypeptidase activity"/>
    <property type="evidence" value="ECO:0007669"/>
    <property type="project" value="InterPro"/>
</dbReference>
<dbReference type="SUPFAM" id="SSF53187">
    <property type="entry name" value="Zn-dependent exopeptidases"/>
    <property type="match status" value="1"/>
</dbReference>
<keyword evidence="4" id="KW-0479">Metal-binding</keyword>
<comment type="caution">
    <text evidence="10">The sequence shown here is derived from an EMBL/GenBank/DDBJ whole genome shotgun (WGS) entry which is preliminary data.</text>
</comment>
<dbReference type="PANTHER" id="PTHR11705:SF143">
    <property type="entry name" value="SLL0236 PROTEIN"/>
    <property type="match status" value="1"/>
</dbReference>
<evidence type="ECO:0000259" key="9">
    <source>
        <dbReference type="PROSITE" id="PS52035"/>
    </source>
</evidence>
<dbReference type="AlphaFoldDB" id="A0AA37T894"/>
<feature type="domain" description="Peptidase M14" evidence="9">
    <location>
        <begin position="30"/>
        <end position="377"/>
    </location>
</feature>
<evidence type="ECO:0000256" key="1">
    <source>
        <dbReference type="ARBA" id="ARBA00001947"/>
    </source>
</evidence>
<dbReference type="SMART" id="SM00631">
    <property type="entry name" value="Zn_pept"/>
    <property type="match status" value="1"/>
</dbReference>
<name>A0AA37T894_9GAMM</name>
<evidence type="ECO:0000313" key="10">
    <source>
        <dbReference type="EMBL" id="GLS27541.1"/>
    </source>
</evidence>